<evidence type="ECO:0000256" key="1">
    <source>
        <dbReference type="SAM" id="MobiDB-lite"/>
    </source>
</evidence>
<dbReference type="Proteomes" id="UP000175971">
    <property type="component" value="Unassembled WGS sequence"/>
</dbReference>
<keyword evidence="3" id="KW-1185">Reference proteome</keyword>
<organism evidence="2 3">
    <name type="scientific">Streptomyces nanshensis</name>
    <dbReference type="NCBI Taxonomy" id="518642"/>
    <lineage>
        <taxon>Bacteria</taxon>
        <taxon>Bacillati</taxon>
        <taxon>Actinomycetota</taxon>
        <taxon>Actinomycetes</taxon>
        <taxon>Kitasatosporales</taxon>
        <taxon>Streptomycetaceae</taxon>
        <taxon>Streptomyces</taxon>
    </lineage>
</organism>
<feature type="region of interest" description="Disordered" evidence="1">
    <location>
        <begin position="1"/>
        <end position="29"/>
    </location>
</feature>
<name>A0A1E7LEL5_9ACTN</name>
<protein>
    <submittedName>
        <fullName evidence="2">Uncharacterized protein</fullName>
    </submittedName>
</protein>
<evidence type="ECO:0000313" key="3">
    <source>
        <dbReference type="Proteomes" id="UP000175971"/>
    </source>
</evidence>
<dbReference type="PATRIC" id="fig|518642.7.peg.8480"/>
<accession>A0A1E7LEL5</accession>
<gene>
    <name evidence="2" type="ORF">AN221_43030</name>
</gene>
<sequence length="80" mass="9051">MGANTKLFWARSPKPPKPPRGTEKCSRTPSQVQVGDYVLLSGAYRQIRTMTALTGGGRLLHFEGREPYAMRVPMGIYRRR</sequence>
<proteinExistence type="predicted"/>
<reference evidence="2 3" key="1">
    <citation type="journal article" date="2016" name="Front. Microbiol.">
        <title>Comparative Genomics Analysis of Streptomyces Species Reveals Their Adaptation to the Marine Environment and Their Diversity at the Genomic Level.</title>
        <authorList>
            <person name="Tian X."/>
            <person name="Zhang Z."/>
            <person name="Yang T."/>
            <person name="Chen M."/>
            <person name="Li J."/>
            <person name="Chen F."/>
            <person name="Yang J."/>
            <person name="Li W."/>
            <person name="Zhang B."/>
            <person name="Zhang Z."/>
            <person name="Wu J."/>
            <person name="Zhang C."/>
            <person name="Long L."/>
            <person name="Xiao J."/>
        </authorList>
    </citation>
    <scope>NUCLEOTIDE SEQUENCE [LARGE SCALE GENOMIC DNA]</scope>
    <source>
        <strain evidence="2 3">SCSIO M10372</strain>
    </source>
</reference>
<dbReference type="AlphaFoldDB" id="A0A1E7LEL5"/>
<dbReference type="EMBL" id="LJGZ01000114">
    <property type="protein sequence ID" value="OEV14630.1"/>
    <property type="molecule type" value="Genomic_DNA"/>
</dbReference>
<comment type="caution">
    <text evidence="2">The sequence shown here is derived from an EMBL/GenBank/DDBJ whole genome shotgun (WGS) entry which is preliminary data.</text>
</comment>
<evidence type="ECO:0000313" key="2">
    <source>
        <dbReference type="EMBL" id="OEV14630.1"/>
    </source>
</evidence>